<evidence type="ECO:0000256" key="3">
    <source>
        <dbReference type="SAM" id="MobiDB-lite"/>
    </source>
</evidence>
<dbReference type="InterPro" id="IPR024986">
    <property type="entry name" value="Nipped-B_C"/>
</dbReference>
<dbReference type="PANTHER" id="PTHR21704">
    <property type="entry name" value="NIPPED-B-LIKE PROTEIN DELANGIN SCC2-RELATED"/>
    <property type="match status" value="1"/>
</dbReference>
<feature type="region of interest" description="Disordered" evidence="3">
    <location>
        <begin position="567"/>
        <end position="595"/>
    </location>
</feature>
<feature type="compositionally biased region" description="Basic and acidic residues" evidence="3">
    <location>
        <begin position="314"/>
        <end position="328"/>
    </location>
</feature>
<protein>
    <recommendedName>
        <fullName evidence="1">Sister chromatid cohesion protein</fullName>
    </recommendedName>
</protein>
<evidence type="ECO:0000259" key="4">
    <source>
        <dbReference type="Pfam" id="PF12830"/>
    </source>
</evidence>
<dbReference type="GO" id="GO:0003682">
    <property type="term" value="F:chromatin binding"/>
    <property type="evidence" value="ECO:0007669"/>
    <property type="project" value="TreeGrafter"/>
</dbReference>
<comment type="caution">
    <text evidence="5">The sequence shown here is derived from an EMBL/GenBank/DDBJ whole genome shotgun (WGS) entry which is preliminary data.</text>
</comment>
<dbReference type="Proteomes" id="UP000541444">
    <property type="component" value="Unassembled WGS sequence"/>
</dbReference>
<feature type="compositionally biased region" description="Acidic residues" evidence="3">
    <location>
        <begin position="18"/>
        <end position="29"/>
    </location>
</feature>
<dbReference type="PANTHER" id="PTHR21704:SF18">
    <property type="entry name" value="NIPPED-B-LIKE PROTEIN"/>
    <property type="match status" value="1"/>
</dbReference>
<feature type="region of interest" description="Disordered" evidence="3">
    <location>
        <begin position="303"/>
        <end position="328"/>
    </location>
</feature>
<dbReference type="InterPro" id="IPR033031">
    <property type="entry name" value="Scc2/Nipped-B"/>
</dbReference>
<organism evidence="5 6">
    <name type="scientific">Kingdonia uniflora</name>
    <dbReference type="NCBI Taxonomy" id="39325"/>
    <lineage>
        <taxon>Eukaryota</taxon>
        <taxon>Viridiplantae</taxon>
        <taxon>Streptophyta</taxon>
        <taxon>Embryophyta</taxon>
        <taxon>Tracheophyta</taxon>
        <taxon>Spermatophyta</taxon>
        <taxon>Magnoliopsida</taxon>
        <taxon>Ranunculales</taxon>
        <taxon>Circaeasteraceae</taxon>
        <taxon>Kingdonia</taxon>
    </lineage>
</organism>
<reference evidence="5 6" key="1">
    <citation type="journal article" date="2020" name="IScience">
        <title>Genome Sequencing of the Endangered Kingdonia uniflora (Circaeasteraceae, Ranunculales) Reveals Potential Mechanisms of Evolutionary Specialization.</title>
        <authorList>
            <person name="Sun Y."/>
            <person name="Deng T."/>
            <person name="Zhang A."/>
            <person name="Moore M.J."/>
            <person name="Landis J.B."/>
            <person name="Lin N."/>
            <person name="Zhang H."/>
            <person name="Zhang X."/>
            <person name="Huang J."/>
            <person name="Zhang X."/>
            <person name="Sun H."/>
            <person name="Wang H."/>
        </authorList>
    </citation>
    <scope>NUCLEOTIDE SEQUENCE [LARGE SCALE GENOMIC DNA]</scope>
    <source>
        <strain evidence="5">TB1705</strain>
        <tissue evidence="5">Leaf</tissue>
    </source>
</reference>
<dbReference type="GO" id="GO:0140588">
    <property type="term" value="P:chromatin looping"/>
    <property type="evidence" value="ECO:0007669"/>
    <property type="project" value="InterPro"/>
</dbReference>
<keyword evidence="2" id="KW-0175">Coiled coil</keyword>
<sequence length="978" mass="109501">MVSSPINEALTSGRSVESEIEMSESEEEVGVDRFPDFPGRLVSYPPRSNVFKEFCKAKAFSELSKGILCYLPQLEYGLSLTLNNLAKGIMNLIGACAVQMSWNMWEVISVCESLNTWWEGDGRRRRISSEDVLQFYRVKNYSASGETYFFTSSTRPRFFNLNSAGQPWNDNVIWVKAPKSQMARKESLLDIVAQEEIELKAVLEELSISMKKRINSQAKKAARLMKGICLGVEKERDELKRKKVELERNVARLKTDLLKEGKWMEALKASQVDELDAIRTDTYVEEEENEEIENVVVGILDGQDGVSPQTVRDNQGDDNERPEGETEKVELESAYLRESDACQCNQEFVEEFDMMRETNENKEDQHVKVHFKFVKTTQTAVDLARQIEEEDAKIEKGKKELAGLKEHAAKLKSLNDALVVKSREADIACYCIQALEKLEEGLNRSVVSLKNDLIKKTNNQEQTRANLVNSRSKFERLKKILVDKDNELKRAQGNLSMSEVTVDQLYTALPAKDFKFRMVQRFIELELLWYFKVAGGTFRIRIPEKDRIQEPSTVTFIVQGLFFSHPPSASHNGSQGATSLQTSSPSSTSQEMITNGDNSQEFKPILNVMSHSARPLGSATTNASILNNLSQARQSGIASLVRTSQNAQNAVLSSFSTQASNISGNSNHGMSPPLVNVQEAVITGQSVPVISQGNLSGTQIGMNMTKYHERLVRNLVWSTHDDAYPRNLLTSSSRNAGGLSGQRQGLLVFITKLEVCFLITQMVPACKAAIPIRVEHHPISHKLFPIAANWMIVRKFDSPSYKQSVIPFLMYCTEILASLPFTTPDEPLYLIYTINRVLQVRSGSLKATMKALSSRSIQEDKYAISYENGVLQHDSSVLQQEPYSSAHSVSIHIKEEDAILCSPTLGVSCGILKDNLQSNQADCQAAIALQLLLKLKRHLKIAFGLSDARCQEFSSNDPLKLGEALSRQNIPFDISGNN</sequence>
<comment type="subcellular location">
    <subcellularLocation>
        <location evidence="1">Nucleus</location>
    </subcellularLocation>
</comment>
<evidence type="ECO:0000256" key="1">
    <source>
        <dbReference type="RuleBase" id="RU364107"/>
    </source>
</evidence>
<proteinExistence type="inferred from homology"/>
<feature type="domain" description="Sister chromatid cohesion C-terminal" evidence="4">
    <location>
        <begin position="793"/>
        <end position="837"/>
    </location>
</feature>
<dbReference type="GO" id="GO:0090694">
    <property type="term" value="C:Scc2-Scc4 cohesin loading complex"/>
    <property type="evidence" value="ECO:0007669"/>
    <property type="project" value="TreeGrafter"/>
</dbReference>
<dbReference type="OrthoDB" id="418242at2759"/>
<feature type="compositionally biased region" description="Polar residues" evidence="3">
    <location>
        <begin position="567"/>
        <end position="577"/>
    </location>
</feature>
<dbReference type="GO" id="GO:0061775">
    <property type="term" value="F:cohesin loader activity"/>
    <property type="evidence" value="ECO:0007669"/>
    <property type="project" value="InterPro"/>
</dbReference>
<dbReference type="GO" id="GO:1990414">
    <property type="term" value="P:replication-born double-strand break repair via sister chromatid exchange"/>
    <property type="evidence" value="ECO:0007669"/>
    <property type="project" value="TreeGrafter"/>
</dbReference>
<keyword evidence="6" id="KW-1185">Reference proteome</keyword>
<comment type="similarity">
    <text evidence="1">Belongs to the SCC2/Nipped-B family.</text>
</comment>
<feature type="compositionally biased region" description="Polar residues" evidence="3">
    <location>
        <begin position="1"/>
        <end position="14"/>
    </location>
</feature>
<feature type="compositionally biased region" description="Low complexity" evidence="3">
    <location>
        <begin position="578"/>
        <end position="590"/>
    </location>
</feature>
<keyword evidence="1" id="KW-0677">Repeat</keyword>
<keyword evidence="1" id="KW-0539">Nucleus</keyword>
<evidence type="ECO:0000313" key="6">
    <source>
        <dbReference type="Proteomes" id="UP000541444"/>
    </source>
</evidence>
<accession>A0A7J7P5J2</accession>
<dbReference type="GO" id="GO:0034087">
    <property type="term" value="P:establishment of mitotic sister chromatid cohesion"/>
    <property type="evidence" value="ECO:0007669"/>
    <property type="project" value="TreeGrafter"/>
</dbReference>
<dbReference type="EMBL" id="JACGCM010000250">
    <property type="protein sequence ID" value="KAF6174715.1"/>
    <property type="molecule type" value="Genomic_DNA"/>
</dbReference>
<evidence type="ECO:0000313" key="5">
    <source>
        <dbReference type="EMBL" id="KAF6174715.1"/>
    </source>
</evidence>
<feature type="region of interest" description="Disordered" evidence="3">
    <location>
        <begin position="1"/>
        <end position="29"/>
    </location>
</feature>
<evidence type="ECO:0000256" key="2">
    <source>
        <dbReference type="SAM" id="Coils"/>
    </source>
</evidence>
<feature type="coiled-coil region" evidence="2">
    <location>
        <begin position="345"/>
        <end position="494"/>
    </location>
</feature>
<dbReference type="GO" id="GO:0071169">
    <property type="term" value="P:establishment of protein localization to chromatin"/>
    <property type="evidence" value="ECO:0007669"/>
    <property type="project" value="TreeGrafter"/>
</dbReference>
<dbReference type="GO" id="GO:0010468">
    <property type="term" value="P:regulation of gene expression"/>
    <property type="evidence" value="ECO:0007669"/>
    <property type="project" value="InterPro"/>
</dbReference>
<keyword evidence="1" id="KW-0131">Cell cycle</keyword>
<feature type="coiled-coil region" evidence="2">
    <location>
        <begin position="229"/>
        <end position="256"/>
    </location>
</feature>
<dbReference type="AlphaFoldDB" id="A0A7J7P5J2"/>
<name>A0A7J7P5J2_9MAGN</name>
<dbReference type="Pfam" id="PF12830">
    <property type="entry name" value="Nipped-B_C"/>
    <property type="match status" value="1"/>
</dbReference>
<gene>
    <name evidence="5" type="ORF">GIB67_008770</name>
</gene>